<keyword evidence="7" id="KW-0965">Cell junction</keyword>
<dbReference type="Pfam" id="PF00876">
    <property type="entry name" value="Innexin"/>
    <property type="match status" value="1"/>
</dbReference>
<keyword evidence="8 12" id="KW-1133">Transmembrane helix</keyword>
<sequence length="156" mass="17874">IRELGNIHRHTVQCALIINMFNEKIYSILYWWFLVVAIISIGSLIYWLATSIFGRKARHIIVNYLYKVDPHSANNTRRKILVQQFLDESLKADGVFLLRLIALNAGDAVACELVDLTWNDFKRRHAMDLRTTPPGSRRSRTPASLSGRSAIIDYSS</sequence>
<dbReference type="GO" id="GO:0034220">
    <property type="term" value="P:monoatomic ion transmembrane transport"/>
    <property type="evidence" value="ECO:0007669"/>
    <property type="project" value="UniProtKB-KW"/>
</dbReference>
<dbReference type="PANTHER" id="PTHR11893:SF36">
    <property type="entry name" value="INNEXIN-5"/>
    <property type="match status" value="1"/>
</dbReference>
<evidence type="ECO:0000256" key="9">
    <source>
        <dbReference type="ARBA" id="ARBA00023065"/>
    </source>
</evidence>
<gene>
    <name evidence="12" type="primary">inx</name>
</gene>
<evidence type="ECO:0000256" key="10">
    <source>
        <dbReference type="ARBA" id="ARBA00023136"/>
    </source>
</evidence>
<dbReference type="InterPro" id="IPR000990">
    <property type="entry name" value="Innexin"/>
</dbReference>
<evidence type="ECO:0000256" key="2">
    <source>
        <dbReference type="ARBA" id="ARBA00004651"/>
    </source>
</evidence>
<reference evidence="14" key="1">
    <citation type="submission" date="2022-11" db="UniProtKB">
        <authorList>
            <consortium name="WormBaseParasite"/>
        </authorList>
    </citation>
    <scope>IDENTIFICATION</scope>
</reference>
<dbReference type="PROSITE" id="PS51013">
    <property type="entry name" value="PANNEXIN"/>
    <property type="match status" value="1"/>
</dbReference>
<keyword evidence="9 12" id="KW-0406">Ion transport</keyword>
<dbReference type="GO" id="GO:0005921">
    <property type="term" value="C:gap junction"/>
    <property type="evidence" value="ECO:0007669"/>
    <property type="project" value="UniProtKB-SubCell"/>
</dbReference>
<evidence type="ECO:0000256" key="4">
    <source>
        <dbReference type="ARBA" id="ARBA00022475"/>
    </source>
</evidence>
<evidence type="ECO:0000313" key="13">
    <source>
        <dbReference type="Proteomes" id="UP000887566"/>
    </source>
</evidence>
<evidence type="ECO:0000256" key="6">
    <source>
        <dbReference type="ARBA" id="ARBA00022868"/>
    </source>
</evidence>
<keyword evidence="4" id="KW-1003">Cell membrane</keyword>
<dbReference type="GO" id="GO:0005886">
    <property type="term" value="C:plasma membrane"/>
    <property type="evidence" value="ECO:0007669"/>
    <property type="project" value="UniProtKB-SubCell"/>
</dbReference>
<evidence type="ECO:0000256" key="1">
    <source>
        <dbReference type="ARBA" id="ARBA00004610"/>
    </source>
</evidence>
<name>A0A914UW99_9BILA</name>
<dbReference type="PANTHER" id="PTHR11893">
    <property type="entry name" value="INNEXIN"/>
    <property type="match status" value="1"/>
</dbReference>
<keyword evidence="3 12" id="KW-0813">Transport</keyword>
<dbReference type="GO" id="GO:0005243">
    <property type="term" value="F:gap junction channel activity"/>
    <property type="evidence" value="ECO:0007669"/>
    <property type="project" value="TreeGrafter"/>
</dbReference>
<evidence type="ECO:0000256" key="3">
    <source>
        <dbReference type="ARBA" id="ARBA00022448"/>
    </source>
</evidence>
<proteinExistence type="inferred from homology"/>
<evidence type="ECO:0000256" key="5">
    <source>
        <dbReference type="ARBA" id="ARBA00022692"/>
    </source>
</evidence>
<feature type="transmembrane region" description="Helical" evidence="12">
    <location>
        <begin position="29"/>
        <end position="49"/>
    </location>
</feature>
<keyword evidence="13" id="KW-1185">Reference proteome</keyword>
<organism evidence="13 14">
    <name type="scientific">Plectus sambesii</name>
    <dbReference type="NCBI Taxonomy" id="2011161"/>
    <lineage>
        <taxon>Eukaryota</taxon>
        <taxon>Metazoa</taxon>
        <taxon>Ecdysozoa</taxon>
        <taxon>Nematoda</taxon>
        <taxon>Chromadorea</taxon>
        <taxon>Plectida</taxon>
        <taxon>Plectina</taxon>
        <taxon>Plectoidea</taxon>
        <taxon>Plectidae</taxon>
        <taxon>Plectus</taxon>
    </lineage>
</organism>
<comment type="similarity">
    <text evidence="12">Belongs to the pannexin family.</text>
</comment>
<evidence type="ECO:0000256" key="8">
    <source>
        <dbReference type="ARBA" id="ARBA00022989"/>
    </source>
</evidence>
<keyword evidence="11 12" id="KW-0407">Ion channel</keyword>
<comment type="subcellular location">
    <subcellularLocation>
        <location evidence="1">Cell junction</location>
        <location evidence="1">Gap junction</location>
    </subcellularLocation>
    <subcellularLocation>
        <location evidence="2 12">Cell membrane</location>
        <topology evidence="2 12">Multi-pass membrane protein</topology>
    </subcellularLocation>
</comment>
<evidence type="ECO:0000313" key="14">
    <source>
        <dbReference type="WBParaSite" id="PSAMB.scaffold13107size2429.g35277.t1"/>
    </source>
</evidence>
<evidence type="ECO:0000256" key="7">
    <source>
        <dbReference type="ARBA" id="ARBA00022949"/>
    </source>
</evidence>
<dbReference type="AlphaFoldDB" id="A0A914UW99"/>
<keyword evidence="5 12" id="KW-0812">Transmembrane</keyword>
<dbReference type="Proteomes" id="UP000887566">
    <property type="component" value="Unplaced"/>
</dbReference>
<dbReference type="WBParaSite" id="PSAMB.scaffold13107size2429.g35277.t1">
    <property type="protein sequence ID" value="PSAMB.scaffold13107size2429.g35277.t1"/>
    <property type="gene ID" value="PSAMB.scaffold13107size2429.g35277"/>
</dbReference>
<comment type="caution">
    <text evidence="12">Lacks conserved residue(s) required for the propagation of feature annotation.</text>
</comment>
<protein>
    <recommendedName>
        <fullName evidence="12">Innexin</fullName>
    </recommendedName>
</protein>
<comment type="function">
    <text evidence="12">Structural component of the gap junctions.</text>
</comment>
<keyword evidence="6" id="KW-0303">Gap junction</keyword>
<accession>A0A914UW99</accession>
<keyword evidence="10 12" id="KW-0472">Membrane</keyword>
<evidence type="ECO:0000256" key="11">
    <source>
        <dbReference type="ARBA" id="ARBA00023303"/>
    </source>
</evidence>
<evidence type="ECO:0000256" key="12">
    <source>
        <dbReference type="RuleBase" id="RU010713"/>
    </source>
</evidence>